<evidence type="ECO:0000259" key="12">
    <source>
        <dbReference type="PROSITE" id="PS51903"/>
    </source>
</evidence>
<reference evidence="13 14" key="1">
    <citation type="journal article" date="2014" name="Curr. Microbiol.">
        <title>Spirosoma radiotolerans sp. nov., a gamma-radiation-resistant bacterium isolated from gamma ray-irradiated soil.</title>
        <authorList>
            <person name="Lee J.J."/>
            <person name="Srinivasan S."/>
            <person name="Lim S."/>
            <person name="Joe M."/>
            <person name="Im S."/>
            <person name="Bae S.I."/>
            <person name="Park K.R."/>
            <person name="Han J.H."/>
            <person name="Park S.H."/>
            <person name="Joo B.M."/>
            <person name="Park S.J."/>
            <person name="Kim M.K."/>
        </authorList>
    </citation>
    <scope>NUCLEOTIDE SEQUENCE [LARGE SCALE GENOMIC DNA]</scope>
    <source>
        <strain evidence="13 14">DG5A</strain>
    </source>
</reference>
<comment type="similarity">
    <text evidence="1 10">Belongs to the ClpA/ClpB family.</text>
</comment>
<feature type="coiled-coil region" evidence="11">
    <location>
        <begin position="399"/>
        <end position="490"/>
    </location>
</feature>
<evidence type="ECO:0000256" key="4">
    <source>
        <dbReference type="ARBA" id="ARBA00022741"/>
    </source>
</evidence>
<dbReference type="InterPro" id="IPR019489">
    <property type="entry name" value="Clp_ATPase_C"/>
</dbReference>
<dbReference type="SUPFAM" id="SSF81923">
    <property type="entry name" value="Double Clp-N motif"/>
    <property type="match status" value="1"/>
</dbReference>
<evidence type="ECO:0000256" key="5">
    <source>
        <dbReference type="ARBA" id="ARBA00022840"/>
    </source>
</evidence>
<dbReference type="EMBL" id="CP010429">
    <property type="protein sequence ID" value="AKD54515.1"/>
    <property type="molecule type" value="Genomic_DNA"/>
</dbReference>
<protein>
    <recommendedName>
        <fullName evidence="2 11">Chaperone protein ClpB</fullName>
    </recommendedName>
</protein>
<keyword evidence="7 10" id="KW-0143">Chaperone</keyword>
<comment type="subcellular location">
    <subcellularLocation>
        <location evidence="11">Cytoplasm</location>
    </subcellularLocation>
</comment>
<keyword evidence="3 9" id="KW-0677">Repeat</keyword>
<dbReference type="AlphaFoldDB" id="A0A0E3ZUK6"/>
<dbReference type="STRING" id="1379870.SD10_05925"/>
<dbReference type="PANTHER" id="PTHR11638:SF18">
    <property type="entry name" value="HEAT SHOCK PROTEIN 104"/>
    <property type="match status" value="1"/>
</dbReference>
<dbReference type="NCBIfam" id="TIGR03346">
    <property type="entry name" value="chaperone_ClpB"/>
    <property type="match status" value="1"/>
</dbReference>
<keyword evidence="4 10" id="KW-0547">Nucleotide-binding</keyword>
<dbReference type="GO" id="GO:0005524">
    <property type="term" value="F:ATP binding"/>
    <property type="evidence" value="ECO:0007669"/>
    <property type="project" value="UniProtKB-UniRule"/>
</dbReference>
<comment type="function">
    <text evidence="11">Part of a stress-induced multi-chaperone system, it is involved in the recovery of the cell from heat-induced damage, in cooperation with DnaK, DnaJ and GrpE.</text>
</comment>
<dbReference type="InterPro" id="IPR003593">
    <property type="entry name" value="AAA+_ATPase"/>
</dbReference>
<evidence type="ECO:0000256" key="2">
    <source>
        <dbReference type="ARBA" id="ARBA00017574"/>
    </source>
</evidence>
<dbReference type="SUPFAM" id="SSF52540">
    <property type="entry name" value="P-loop containing nucleoside triphosphate hydrolases"/>
    <property type="match status" value="2"/>
</dbReference>
<dbReference type="InterPro" id="IPR036628">
    <property type="entry name" value="Clp_N_dom_sf"/>
</dbReference>
<dbReference type="GO" id="GO:0008233">
    <property type="term" value="F:peptidase activity"/>
    <property type="evidence" value="ECO:0007669"/>
    <property type="project" value="UniProtKB-KW"/>
</dbReference>
<keyword evidence="11" id="KW-0346">Stress response</keyword>
<gene>
    <name evidence="11" type="primary">clpB</name>
    <name evidence="13" type="ORF">SD10_05925</name>
</gene>
<name>A0A0E3ZUK6_9BACT</name>
<evidence type="ECO:0000256" key="10">
    <source>
        <dbReference type="RuleBase" id="RU004432"/>
    </source>
</evidence>
<dbReference type="Gene3D" id="1.10.8.60">
    <property type="match status" value="1"/>
</dbReference>
<dbReference type="PANTHER" id="PTHR11638">
    <property type="entry name" value="ATP-DEPENDENT CLP PROTEASE"/>
    <property type="match status" value="1"/>
</dbReference>
<dbReference type="RefSeq" id="WP_046376112.1">
    <property type="nucleotide sequence ID" value="NZ_CP010429.1"/>
</dbReference>
<dbReference type="FunFam" id="3.40.50.300:FF:000120">
    <property type="entry name" value="ATP-dependent chaperone ClpB"/>
    <property type="match status" value="1"/>
</dbReference>
<dbReference type="InterPro" id="IPR003959">
    <property type="entry name" value="ATPase_AAA_core"/>
</dbReference>
<evidence type="ECO:0000313" key="14">
    <source>
        <dbReference type="Proteomes" id="UP000033054"/>
    </source>
</evidence>
<dbReference type="InterPro" id="IPR017730">
    <property type="entry name" value="Chaperonin_ClpB"/>
</dbReference>
<dbReference type="GO" id="GO:0006508">
    <property type="term" value="P:proteolysis"/>
    <property type="evidence" value="ECO:0007669"/>
    <property type="project" value="UniProtKB-KW"/>
</dbReference>
<evidence type="ECO:0000256" key="11">
    <source>
        <dbReference type="RuleBase" id="RU362034"/>
    </source>
</evidence>
<dbReference type="SMART" id="SM00382">
    <property type="entry name" value="AAA"/>
    <property type="match status" value="2"/>
</dbReference>
<dbReference type="KEGG" id="srd:SD10_05925"/>
<evidence type="ECO:0000256" key="8">
    <source>
        <dbReference type="ARBA" id="ARBA00026057"/>
    </source>
</evidence>
<comment type="subunit">
    <text evidence="8">Homohexamer. The oligomerization is ATP-dependent.</text>
</comment>
<dbReference type="InterPro" id="IPR028299">
    <property type="entry name" value="ClpA/B_CS2"/>
</dbReference>
<dbReference type="SMART" id="SM01086">
    <property type="entry name" value="ClpB_D2-small"/>
    <property type="match status" value="1"/>
</dbReference>
<dbReference type="GO" id="GO:0005737">
    <property type="term" value="C:cytoplasm"/>
    <property type="evidence" value="ECO:0007669"/>
    <property type="project" value="UniProtKB-SubCell"/>
</dbReference>
<dbReference type="GO" id="GO:0034605">
    <property type="term" value="P:cellular response to heat"/>
    <property type="evidence" value="ECO:0007669"/>
    <property type="project" value="TreeGrafter"/>
</dbReference>
<dbReference type="Pfam" id="PF07724">
    <property type="entry name" value="AAA_2"/>
    <property type="match status" value="1"/>
</dbReference>
<accession>A0A0E3ZUK6</accession>
<dbReference type="OrthoDB" id="9803641at2"/>
<dbReference type="InterPro" id="IPR050130">
    <property type="entry name" value="ClpA_ClpB"/>
</dbReference>
<dbReference type="FunFam" id="3.40.50.300:FF:000010">
    <property type="entry name" value="Chaperone clpB 1, putative"/>
    <property type="match status" value="1"/>
</dbReference>
<dbReference type="Pfam" id="PF10431">
    <property type="entry name" value="ClpB_D2-small"/>
    <property type="match status" value="1"/>
</dbReference>
<dbReference type="InterPro" id="IPR018368">
    <property type="entry name" value="ClpA/B_CS1"/>
</dbReference>
<dbReference type="PROSITE" id="PS00870">
    <property type="entry name" value="CLPAB_1"/>
    <property type="match status" value="1"/>
</dbReference>
<evidence type="ECO:0000256" key="3">
    <source>
        <dbReference type="ARBA" id="ARBA00022737"/>
    </source>
</evidence>
<dbReference type="GO" id="GO:0042026">
    <property type="term" value="P:protein refolding"/>
    <property type="evidence" value="ECO:0007669"/>
    <property type="project" value="UniProtKB-UniRule"/>
</dbReference>
<evidence type="ECO:0000256" key="6">
    <source>
        <dbReference type="ARBA" id="ARBA00023054"/>
    </source>
</evidence>
<dbReference type="PROSITE" id="PS51903">
    <property type="entry name" value="CLP_R"/>
    <property type="match status" value="1"/>
</dbReference>
<dbReference type="Pfam" id="PF17871">
    <property type="entry name" value="AAA_lid_9"/>
    <property type="match status" value="1"/>
</dbReference>
<sequence length="873" mass="97427">MDFKNYTIKAQEVVQKASEIALGNGQQGIETGHLLQAILSEDENVIGFVAKKAGINIKNTSGALEAILTTYPKVSGGNGSVYLSNDTATALAKASSYTKEFGDEFVSVELMFLGLMAGKDQIATLLKDAGFNEKQTKAAINELRKGNSVKDQNAEAKYQSLERFSINLNERARTGKIDPVIGRDEEIRRVLQILSRRTKNNPILLGEPGVGKTAIVEGLAQRIVSGDVPENLKTKTIVSLDMGLLIAGAKYKGEFEERLKAVIKEVTDSDGQIILFIDEIHTLIGAGAGGEGAMDAANLLKPALSRGELHTIGATTLKEYQKYIEKDKALERRFQAVMVDEPDTADAISILRGIKEKYELHHGVRIKDDAVIAAVELSTRYITDRFLPDKAIDLMDEAAAKLRLEMDSVPEELDELNRRIMQLEIEREAIRRENDKEKETMLNKQIEDLSEQRNDLKAKWESEKESVNEGRTLKEQLDQLRFEADQAERSGDYGKVAEIRYGRIPEIETKLNTLTKEGAGQDNSERMMQEEVSADDIAEVVAKWTGIPVSKMLQSDREKLLNLEKELGKRVAGQAEAIEVVADAVRRSRAGMQDPKRPIGSFIFLGTTGVGKTEVARTLAEYLFNDENALVRIDMSEYQERHAVSRLIGAPPGYVGYDEGGQLTEAVRRKPYSVVLLDEIEKAHPDVWNILLQVLDEGRLTDNKGRVANFKNTIIIMTSNIGSHLIQEKFTEDEGWNHSLVLEEAKAAVLELLRQTIRPEFLNRIDEIVMFEPLTKANIRKIVDIQFRQIKQRLNENGVQLDATDEVLDKLGEEGFDPQFGARPLKRVLQRRVLNELSKSILSGEVKKDSVVLMELNSDGEIAFTNLDAEIEL</sequence>
<keyword evidence="13" id="KW-0645">Protease</keyword>
<keyword evidence="6 11" id="KW-0175">Coiled coil</keyword>
<dbReference type="InterPro" id="IPR027417">
    <property type="entry name" value="P-loop_NTPase"/>
</dbReference>
<organism evidence="13 14">
    <name type="scientific">Spirosoma radiotolerans</name>
    <dbReference type="NCBI Taxonomy" id="1379870"/>
    <lineage>
        <taxon>Bacteria</taxon>
        <taxon>Pseudomonadati</taxon>
        <taxon>Bacteroidota</taxon>
        <taxon>Cytophagia</taxon>
        <taxon>Cytophagales</taxon>
        <taxon>Cytophagaceae</taxon>
        <taxon>Spirosoma</taxon>
    </lineage>
</organism>
<keyword evidence="5 10" id="KW-0067">ATP-binding</keyword>
<dbReference type="GO" id="GO:0016887">
    <property type="term" value="F:ATP hydrolysis activity"/>
    <property type="evidence" value="ECO:0007669"/>
    <property type="project" value="InterPro"/>
</dbReference>
<dbReference type="Gene3D" id="1.10.1780.10">
    <property type="entry name" value="Clp, N-terminal domain"/>
    <property type="match status" value="1"/>
</dbReference>
<dbReference type="HOGENOM" id="CLU_005070_4_0_10"/>
<dbReference type="InterPro" id="IPR004176">
    <property type="entry name" value="Clp_R_N"/>
</dbReference>
<evidence type="ECO:0000256" key="9">
    <source>
        <dbReference type="PROSITE-ProRule" id="PRU01251"/>
    </source>
</evidence>
<evidence type="ECO:0000256" key="7">
    <source>
        <dbReference type="ARBA" id="ARBA00023186"/>
    </source>
</evidence>
<dbReference type="Gene3D" id="3.40.50.300">
    <property type="entry name" value="P-loop containing nucleotide triphosphate hydrolases"/>
    <property type="match status" value="3"/>
</dbReference>
<comment type="subunit">
    <text evidence="11">Homohexamer; The oligomerization is ATP-dependent.</text>
</comment>
<dbReference type="InterPro" id="IPR001270">
    <property type="entry name" value="ClpA/B"/>
</dbReference>
<keyword evidence="13" id="KW-0378">Hydrolase</keyword>
<dbReference type="CDD" id="cd19499">
    <property type="entry name" value="RecA-like_ClpB_Hsp104-like"/>
    <property type="match status" value="1"/>
</dbReference>
<dbReference type="PRINTS" id="PR00300">
    <property type="entry name" value="CLPPROTEASEA"/>
</dbReference>
<dbReference type="PROSITE" id="PS00871">
    <property type="entry name" value="CLPAB_2"/>
    <property type="match status" value="1"/>
</dbReference>
<evidence type="ECO:0000256" key="1">
    <source>
        <dbReference type="ARBA" id="ARBA00008675"/>
    </source>
</evidence>
<dbReference type="Pfam" id="PF02861">
    <property type="entry name" value="Clp_N"/>
    <property type="match status" value="1"/>
</dbReference>
<dbReference type="FunFam" id="3.40.50.300:FF:000025">
    <property type="entry name" value="ATP-dependent Clp protease subunit"/>
    <property type="match status" value="1"/>
</dbReference>
<keyword evidence="11" id="KW-0963">Cytoplasm</keyword>
<dbReference type="PATRIC" id="fig|1379870.5.peg.1285"/>
<evidence type="ECO:0000313" key="13">
    <source>
        <dbReference type="EMBL" id="AKD54515.1"/>
    </source>
</evidence>
<dbReference type="InterPro" id="IPR041546">
    <property type="entry name" value="ClpA/ClpB_AAA_lid"/>
</dbReference>
<proteinExistence type="inferred from homology"/>
<keyword evidence="14" id="KW-1185">Reference proteome</keyword>
<feature type="domain" description="Clp R" evidence="12">
    <location>
        <begin position="3"/>
        <end position="146"/>
    </location>
</feature>
<dbReference type="Proteomes" id="UP000033054">
    <property type="component" value="Chromosome"/>
</dbReference>
<dbReference type="Pfam" id="PF00004">
    <property type="entry name" value="AAA"/>
    <property type="match status" value="1"/>
</dbReference>
<dbReference type="CDD" id="cd00009">
    <property type="entry name" value="AAA"/>
    <property type="match status" value="1"/>
</dbReference>